<dbReference type="InterPro" id="IPR017871">
    <property type="entry name" value="ABC_transporter-like_CS"/>
</dbReference>
<dbReference type="InterPro" id="IPR044726">
    <property type="entry name" value="ABCC_6TM_D2"/>
</dbReference>
<dbReference type="InterPro" id="IPR003593">
    <property type="entry name" value="AAA+_ATPase"/>
</dbReference>
<dbReference type="PROSITE" id="PS50929">
    <property type="entry name" value="ABC_TM1F"/>
    <property type="match status" value="2"/>
</dbReference>
<name>A0AAW0R113_9PEZI</name>
<organism evidence="14 15">
    <name type="scientific">Apiospora kogelbergensis</name>
    <dbReference type="NCBI Taxonomy" id="1337665"/>
    <lineage>
        <taxon>Eukaryota</taxon>
        <taxon>Fungi</taxon>
        <taxon>Dikarya</taxon>
        <taxon>Ascomycota</taxon>
        <taxon>Pezizomycotina</taxon>
        <taxon>Sordariomycetes</taxon>
        <taxon>Xylariomycetidae</taxon>
        <taxon>Amphisphaeriales</taxon>
        <taxon>Apiosporaceae</taxon>
        <taxon>Apiospora</taxon>
    </lineage>
</organism>
<dbReference type="Pfam" id="PF00664">
    <property type="entry name" value="ABC_membrane"/>
    <property type="match status" value="2"/>
</dbReference>
<dbReference type="Pfam" id="PF24357">
    <property type="entry name" value="TMD0_ABC"/>
    <property type="match status" value="1"/>
</dbReference>
<feature type="domain" description="ABC transmembrane type-1" evidence="13">
    <location>
        <begin position="279"/>
        <end position="548"/>
    </location>
</feature>
<dbReference type="SUPFAM" id="SSF90123">
    <property type="entry name" value="ABC transporter transmembrane region"/>
    <property type="match status" value="2"/>
</dbReference>
<dbReference type="Gene3D" id="1.20.1560.10">
    <property type="entry name" value="ABC transporter type 1, transmembrane domain"/>
    <property type="match status" value="2"/>
</dbReference>
<feature type="transmembrane region" description="Helical" evidence="11">
    <location>
        <begin position="410"/>
        <end position="429"/>
    </location>
</feature>
<dbReference type="CDD" id="cd03250">
    <property type="entry name" value="ABCC_MRP_domain1"/>
    <property type="match status" value="1"/>
</dbReference>
<dbReference type="GO" id="GO:0016020">
    <property type="term" value="C:membrane"/>
    <property type="evidence" value="ECO:0007669"/>
    <property type="project" value="UniProtKB-SubCell"/>
</dbReference>
<dbReference type="PROSITE" id="PS50893">
    <property type="entry name" value="ABC_TRANSPORTER_2"/>
    <property type="match status" value="2"/>
</dbReference>
<dbReference type="FunFam" id="3.40.50.300:FF:001854">
    <property type="entry name" value="ABC multidrug transporter (Eurofung)"/>
    <property type="match status" value="1"/>
</dbReference>
<dbReference type="Gene3D" id="3.40.50.300">
    <property type="entry name" value="P-loop containing nucleotide triphosphate hydrolases"/>
    <property type="match status" value="2"/>
</dbReference>
<protein>
    <submittedName>
        <fullName evidence="14">ABC multidrug transporter</fullName>
    </submittedName>
</protein>
<feature type="transmembrane region" description="Helical" evidence="11">
    <location>
        <begin position="130"/>
        <end position="149"/>
    </location>
</feature>
<evidence type="ECO:0000256" key="6">
    <source>
        <dbReference type="ARBA" id="ARBA00022840"/>
    </source>
</evidence>
<evidence type="ECO:0000313" key="15">
    <source>
        <dbReference type="Proteomes" id="UP001392437"/>
    </source>
</evidence>
<feature type="transmembrane region" description="Helical" evidence="11">
    <location>
        <begin position="311"/>
        <end position="335"/>
    </location>
</feature>
<dbReference type="Pfam" id="PF00005">
    <property type="entry name" value="ABC_tran"/>
    <property type="match status" value="2"/>
</dbReference>
<keyword evidence="7 11" id="KW-1133">Transmembrane helix</keyword>
<feature type="transmembrane region" description="Helical" evidence="11">
    <location>
        <begin position="1010"/>
        <end position="1028"/>
    </location>
</feature>
<feature type="domain" description="ABC transmembrane type-1" evidence="13">
    <location>
        <begin position="895"/>
        <end position="1174"/>
    </location>
</feature>
<keyword evidence="4 11" id="KW-0812">Transmembrane</keyword>
<feature type="transmembrane region" description="Helical" evidence="11">
    <location>
        <begin position="271"/>
        <end position="291"/>
    </location>
</feature>
<dbReference type="GO" id="GO:0016887">
    <property type="term" value="F:ATP hydrolysis activity"/>
    <property type="evidence" value="ECO:0007669"/>
    <property type="project" value="InterPro"/>
</dbReference>
<dbReference type="InterPro" id="IPR003439">
    <property type="entry name" value="ABC_transporter-like_ATP-bd"/>
</dbReference>
<feature type="transmembrane region" description="Helical" evidence="11">
    <location>
        <begin position="931"/>
        <end position="957"/>
    </location>
</feature>
<feature type="domain" description="ABC transporter" evidence="12">
    <location>
        <begin position="1211"/>
        <end position="1474"/>
    </location>
</feature>
<dbReference type="PANTHER" id="PTHR24223:SF345">
    <property type="entry name" value="ABC MULTIDRUG TRANSPORTER (EUROFUNG)"/>
    <property type="match status" value="1"/>
</dbReference>
<evidence type="ECO:0000313" key="14">
    <source>
        <dbReference type="EMBL" id="KAK8120956.1"/>
    </source>
</evidence>
<feature type="domain" description="ABC transporter" evidence="12">
    <location>
        <begin position="600"/>
        <end position="832"/>
    </location>
</feature>
<dbReference type="InterPro" id="IPR027417">
    <property type="entry name" value="P-loop_NTPase"/>
</dbReference>
<keyword evidence="15" id="KW-1185">Reference proteome</keyword>
<dbReference type="InterPro" id="IPR044746">
    <property type="entry name" value="ABCC_6TM_D1"/>
</dbReference>
<feature type="transmembrane region" description="Helical" evidence="11">
    <location>
        <begin position="519"/>
        <end position="540"/>
    </location>
</feature>
<evidence type="ECO:0000256" key="4">
    <source>
        <dbReference type="ARBA" id="ARBA00022692"/>
    </source>
</evidence>
<dbReference type="InterPro" id="IPR050173">
    <property type="entry name" value="ABC_transporter_C-like"/>
</dbReference>
<keyword evidence="8 11" id="KW-0472">Membrane</keyword>
<dbReference type="CDD" id="cd18579">
    <property type="entry name" value="ABC_6TM_ABCC_D1"/>
    <property type="match status" value="1"/>
</dbReference>
<dbReference type="InterPro" id="IPR036640">
    <property type="entry name" value="ABC1_TM_sf"/>
</dbReference>
<feature type="transmembrane region" description="Helical" evidence="11">
    <location>
        <begin position="386"/>
        <end position="404"/>
    </location>
</feature>
<sequence>MAFSTCKNDDLIGPNVTGCRDDFDFTIKFELVVFSVVPAAIFIILALWRTFLLSRKPAIVNEPAIQLLKSGCITAYLGLQLGLLVLVAIRSFEVNALSISSTVLRFVAAICMVPLSLLEHSRSARPSVLLNAYLFLTLVFDITQTRTFWLASGTSSEKASTALFTASVVLKVLILLIEARRKRSFTKWDEKEHSPEETSSLYSLGVFFWLNRVFIDGYRKILHIDDLYPLDSGMRCRVLDERFARHADYSKMKGHKYGLLKALCRTLLVELLLPVAPRLALFGFLFCQPFFIERLLTYLSEPEGPNSSNFAYGFIGAAVLIYSGIAVSTALYWYFHYRTLLKARGILVSAVYRKTLEAQIGTGDSTAALTLMSTDIERINVCFRSVHDVWVSFFETGLASYLLYRQIGAAFAAPIVVVLCCIFGVSMVARYTGDAQKKWMAAIQRRVGLTSTVIANTKNLKLSGLTQPVANSIQQLRVSEIASGSGFRKLLLTSAFVAWTPAVLSPFVTFAFASQQLGVTKIFTSLSFVILLADPLAMIIQSIPQIIAGLACISRIQKYLECETRHDFRLILQSNELSVPTSAEKRTLNPHNESPRSGNLPAITIHEGSYGWTPESMVLRSINIEFSSSALTIVCGPVGSGKTSLCKALIGEIPFHGGRMHLHTAYRRIGFCDQTPFLSNGTVRHNIIGFSDFDEKRYREVLVATMLDVDLATLPSGEMTNVGSNGITLSGGQKQRVSLARALYLQSDLLILDDIFSGLDADTEEQIFQRVFGPDGLVRRRSSTVILMTHSVKHLPAADHVVALSTEGKIAEQGTFPELMAQDGYIRGLGIKSEGSEASSEKLDLTDDPQRPQAELLRQESTVSATVPDNNKARQTGDRTVYTHYFRSIGWIVSAFIVLSGVFFGFFQGFPNIWLTYWSADAAKAYEDHPWSYYIGIYAVLQMSRILSIFVCAYLVLVTAVSNSGAKLHLDALTTLMHAPLRFFTTTDNGQTTNLFSQDLNLIDLELPNALLNVVLGIFEVTAGAAVIMSSAPLIAVSYPFLVLLLYFVQRFYLRTSRQMRFLDLEAKSPLYTHFRDTSHGIESIRAFGFTEEDREKNRQLLDTSQRPAYLLIMIQQWLVMIMNFVVMALCLILTSLAVNLRSNSGFTGASLVSLMAFGQNLAYTIVFYTQLETSVGAVSRLRAFNHTVKPEDRDGEDLVPSESWPEKGEIELKGVCASYNTEENEKEEEPDLALQNINLTIAPGEKVAICGRTGSGKSSLIAYLLKLLDPVPGKASTAYIDQEPLDRIDRPTLRRRIIAIPQEAVFLPDGSTFRANLDPFSVATAADCQSVLETVDLWCFVEDRGGLDAGMSAGTFSQGQRQIFSLARAVLRRRIRARSSSLGSGPGGGAAAEGGVLLLDEVSSSVDLETERAMQTIIRVEFKEYTVVAVSHRLDMIMDFDRVVVMSNGEIVEVGPPKMLAEDESTRFGELCRADGRHS</sequence>
<evidence type="ECO:0000256" key="2">
    <source>
        <dbReference type="ARBA" id="ARBA00009726"/>
    </source>
</evidence>
<evidence type="ECO:0000256" key="11">
    <source>
        <dbReference type="SAM" id="Phobius"/>
    </source>
</evidence>
<comment type="subcellular location">
    <subcellularLocation>
        <location evidence="1">Membrane</location>
        <topology evidence="1">Multi-pass membrane protein</topology>
    </subcellularLocation>
</comment>
<evidence type="ECO:0000259" key="13">
    <source>
        <dbReference type="PROSITE" id="PS50929"/>
    </source>
</evidence>
<dbReference type="FunFam" id="1.20.1560.10:FF:000055">
    <property type="entry name" value="ABC multidrug transporter (Eurofung)"/>
    <property type="match status" value="1"/>
</dbReference>
<evidence type="ECO:0000256" key="9">
    <source>
        <dbReference type="ARBA" id="ARBA00023180"/>
    </source>
</evidence>
<keyword evidence="3" id="KW-0813">Transport</keyword>
<dbReference type="GO" id="GO:0005524">
    <property type="term" value="F:ATP binding"/>
    <property type="evidence" value="ECO:0007669"/>
    <property type="project" value="UniProtKB-KW"/>
</dbReference>
<dbReference type="FunFam" id="1.20.1560.10:FF:000066">
    <property type="entry name" value="ABC multidrug transporter (Eurofung)"/>
    <property type="match status" value="1"/>
</dbReference>
<feature type="transmembrane region" description="Helical" evidence="11">
    <location>
        <begin position="31"/>
        <end position="52"/>
    </location>
</feature>
<comment type="similarity">
    <text evidence="2">Belongs to the ABC transporter superfamily. ABCC family. Conjugate transporter (TC 3.A.1.208) subfamily.</text>
</comment>
<feature type="transmembrane region" description="Helical" evidence="11">
    <location>
        <begin position="1034"/>
        <end position="1054"/>
    </location>
</feature>
<feature type="transmembrane region" description="Helical" evidence="11">
    <location>
        <begin position="73"/>
        <end position="92"/>
    </location>
</feature>
<feature type="transmembrane region" description="Helical" evidence="11">
    <location>
        <begin position="161"/>
        <end position="177"/>
    </location>
</feature>
<dbReference type="InterPro" id="IPR056227">
    <property type="entry name" value="TMD0_ABC"/>
</dbReference>
<reference evidence="14 15" key="1">
    <citation type="submission" date="2023-01" db="EMBL/GenBank/DDBJ databases">
        <title>Analysis of 21 Apiospora genomes using comparative genomics revels a genus with tremendous synthesis potential of carbohydrate active enzymes and secondary metabolites.</title>
        <authorList>
            <person name="Sorensen T."/>
        </authorList>
    </citation>
    <scope>NUCLEOTIDE SEQUENCE [LARGE SCALE GENOMIC DNA]</scope>
    <source>
        <strain evidence="14 15">CBS 117206</strain>
    </source>
</reference>
<dbReference type="EMBL" id="JAQQWP010000004">
    <property type="protein sequence ID" value="KAK8120956.1"/>
    <property type="molecule type" value="Genomic_DNA"/>
</dbReference>
<dbReference type="PANTHER" id="PTHR24223">
    <property type="entry name" value="ATP-BINDING CASSETTE SUB-FAMILY C"/>
    <property type="match status" value="1"/>
</dbReference>
<feature type="region of interest" description="Disordered" evidence="10">
    <location>
        <begin position="582"/>
        <end position="602"/>
    </location>
</feature>
<feature type="transmembrane region" description="Helical" evidence="11">
    <location>
        <begin position="98"/>
        <end position="118"/>
    </location>
</feature>
<gene>
    <name evidence="14" type="ORF">PG999_005076</name>
</gene>
<dbReference type="SMART" id="SM00382">
    <property type="entry name" value="AAA"/>
    <property type="match status" value="2"/>
</dbReference>
<dbReference type="GO" id="GO:0140359">
    <property type="term" value="F:ABC-type transporter activity"/>
    <property type="evidence" value="ECO:0007669"/>
    <property type="project" value="InterPro"/>
</dbReference>
<evidence type="ECO:0000259" key="12">
    <source>
        <dbReference type="PROSITE" id="PS50893"/>
    </source>
</evidence>
<dbReference type="SUPFAM" id="SSF52540">
    <property type="entry name" value="P-loop containing nucleoside triphosphate hydrolases"/>
    <property type="match status" value="2"/>
</dbReference>
<proteinExistence type="inferred from homology"/>
<feature type="transmembrane region" description="Helical" evidence="11">
    <location>
        <begin position="1109"/>
        <end position="1135"/>
    </location>
</feature>
<dbReference type="PROSITE" id="PS00211">
    <property type="entry name" value="ABC_TRANSPORTER_1"/>
    <property type="match status" value="1"/>
</dbReference>
<evidence type="ECO:0000256" key="3">
    <source>
        <dbReference type="ARBA" id="ARBA00022448"/>
    </source>
</evidence>
<feature type="transmembrane region" description="Helical" evidence="11">
    <location>
        <begin position="889"/>
        <end position="911"/>
    </location>
</feature>
<keyword evidence="5" id="KW-0547">Nucleotide-binding</keyword>
<dbReference type="InterPro" id="IPR011527">
    <property type="entry name" value="ABC1_TM_dom"/>
</dbReference>
<feature type="transmembrane region" description="Helical" evidence="11">
    <location>
        <begin position="490"/>
        <end position="513"/>
    </location>
</feature>
<comment type="caution">
    <text evidence="14">The sequence shown here is derived from an EMBL/GenBank/DDBJ whole genome shotgun (WGS) entry which is preliminary data.</text>
</comment>
<accession>A0AAW0R113</accession>
<keyword evidence="9" id="KW-0325">Glycoprotein</keyword>
<evidence type="ECO:0000256" key="10">
    <source>
        <dbReference type="SAM" id="MobiDB-lite"/>
    </source>
</evidence>
<evidence type="ECO:0000256" key="1">
    <source>
        <dbReference type="ARBA" id="ARBA00004141"/>
    </source>
</evidence>
<evidence type="ECO:0000256" key="8">
    <source>
        <dbReference type="ARBA" id="ARBA00023136"/>
    </source>
</evidence>
<dbReference type="CDD" id="cd18580">
    <property type="entry name" value="ABC_6TM_ABCC_D2"/>
    <property type="match status" value="1"/>
</dbReference>
<keyword evidence="6" id="KW-0067">ATP-binding</keyword>
<dbReference type="Proteomes" id="UP001392437">
    <property type="component" value="Unassembled WGS sequence"/>
</dbReference>
<evidence type="ECO:0000256" key="5">
    <source>
        <dbReference type="ARBA" id="ARBA00022741"/>
    </source>
</evidence>
<evidence type="ECO:0000256" key="7">
    <source>
        <dbReference type="ARBA" id="ARBA00022989"/>
    </source>
</evidence>